<gene>
    <name evidence="4" type="ORF">HDF15_001810</name>
</gene>
<dbReference type="SUPFAM" id="SSF53254">
    <property type="entry name" value="Phosphoglycerate mutase-like"/>
    <property type="match status" value="1"/>
</dbReference>
<dbReference type="GO" id="GO:0003993">
    <property type="term" value="F:acid phosphatase activity"/>
    <property type="evidence" value="ECO:0007669"/>
    <property type="project" value="UniProtKB-EC"/>
</dbReference>
<evidence type="ECO:0000256" key="2">
    <source>
        <dbReference type="ARBA" id="ARBA00022801"/>
    </source>
</evidence>
<dbReference type="Proteomes" id="UP000584867">
    <property type="component" value="Unassembled WGS sequence"/>
</dbReference>
<keyword evidence="2 4" id="KW-0378">Hydrolase</keyword>
<dbReference type="PANTHER" id="PTHR11567:SF110">
    <property type="entry name" value="2-PHOSPHOXYLOSE PHOSPHATASE 1"/>
    <property type="match status" value="1"/>
</dbReference>
<dbReference type="EC" id="3.1.3.2" evidence="4"/>
<feature type="signal peptide" evidence="3">
    <location>
        <begin position="1"/>
        <end position="23"/>
    </location>
</feature>
<dbReference type="RefSeq" id="WP_184254659.1">
    <property type="nucleotide sequence ID" value="NZ_JACHIO010000006.1"/>
</dbReference>
<dbReference type="Gene3D" id="3.40.50.1240">
    <property type="entry name" value="Phosphoglycerate mutase-like"/>
    <property type="match status" value="2"/>
</dbReference>
<protein>
    <submittedName>
        <fullName evidence="4">4-phytase/acid phosphatase</fullName>
        <ecNumber evidence="4">3.1.3.2</ecNumber>
        <ecNumber evidence="4">3.1.3.26</ecNumber>
    </submittedName>
</protein>
<dbReference type="GO" id="GO:0050308">
    <property type="term" value="F:sugar-phosphatase activity"/>
    <property type="evidence" value="ECO:0007669"/>
    <property type="project" value="TreeGrafter"/>
</dbReference>
<dbReference type="InterPro" id="IPR000560">
    <property type="entry name" value="His_Pase_clade-2"/>
</dbReference>
<dbReference type="CDD" id="cd07061">
    <property type="entry name" value="HP_HAP_like"/>
    <property type="match status" value="1"/>
</dbReference>
<dbReference type="PROSITE" id="PS00616">
    <property type="entry name" value="HIS_ACID_PHOSPHAT_1"/>
    <property type="match status" value="1"/>
</dbReference>
<dbReference type="InterPro" id="IPR029033">
    <property type="entry name" value="His_PPase_superfam"/>
</dbReference>
<feature type="chain" id="PRO_5031060770" evidence="3">
    <location>
        <begin position="24"/>
        <end position="441"/>
    </location>
</feature>
<evidence type="ECO:0000256" key="1">
    <source>
        <dbReference type="ARBA" id="ARBA00005375"/>
    </source>
</evidence>
<dbReference type="AlphaFoldDB" id="A0A7W8E8J0"/>
<comment type="similarity">
    <text evidence="1">Belongs to the histidine acid phosphatase family.</text>
</comment>
<dbReference type="InterPro" id="IPR050645">
    <property type="entry name" value="Histidine_acid_phosphatase"/>
</dbReference>
<organism evidence="4 5">
    <name type="scientific">Granulicella mallensis</name>
    <dbReference type="NCBI Taxonomy" id="940614"/>
    <lineage>
        <taxon>Bacteria</taxon>
        <taxon>Pseudomonadati</taxon>
        <taxon>Acidobacteriota</taxon>
        <taxon>Terriglobia</taxon>
        <taxon>Terriglobales</taxon>
        <taxon>Acidobacteriaceae</taxon>
        <taxon>Granulicella</taxon>
    </lineage>
</organism>
<evidence type="ECO:0000313" key="5">
    <source>
        <dbReference type="Proteomes" id="UP000584867"/>
    </source>
</evidence>
<keyword evidence="3" id="KW-0732">Signal</keyword>
<evidence type="ECO:0000256" key="3">
    <source>
        <dbReference type="SAM" id="SignalP"/>
    </source>
</evidence>
<dbReference type="InterPro" id="IPR033379">
    <property type="entry name" value="Acid_Pase_AS"/>
</dbReference>
<evidence type="ECO:0000313" key="4">
    <source>
        <dbReference type="EMBL" id="MBB5063468.1"/>
    </source>
</evidence>
<accession>A0A7W8E8J0</accession>
<proteinExistence type="inferred from homology"/>
<reference evidence="4 5" key="1">
    <citation type="submission" date="2020-08" db="EMBL/GenBank/DDBJ databases">
        <title>Genomic Encyclopedia of Type Strains, Phase IV (KMG-V): Genome sequencing to study the core and pangenomes of soil and plant-associated prokaryotes.</title>
        <authorList>
            <person name="Whitman W."/>
        </authorList>
    </citation>
    <scope>NUCLEOTIDE SEQUENCE [LARGE SCALE GENOMIC DNA]</scope>
    <source>
        <strain evidence="4 5">X5P3</strain>
    </source>
</reference>
<dbReference type="EMBL" id="JACHIO010000006">
    <property type="protein sequence ID" value="MBB5063468.1"/>
    <property type="molecule type" value="Genomic_DNA"/>
</dbReference>
<sequence>MKLFRPSISACVALLCVLWQSPAEISAQATKSAARSGDTLKLVVILSRHGVRSPTQANPQLDLLSVKPWPKWTVAPGELTPRGALLLRQFAGWERTQLAVQGLLQPQGCADADQVYVYADSDQRTIASGHALAEGLMPGCTVRIDSLPQGTENALFHPLAAKVIQGNAQLAADALRERVHGDPTAPAREHQATLDELQRILNHCAAVPSSCTKVPAEKATSVTGIVPAITSGKGDHLADLRGPLSVGSSMSENLLLEYAEGLPADQVGWGQVQEQQLQRLLSLHTAYFDLAHRTPYLAQVEASNLLDHIRRTLEQGATGKGIDGAIGSVGEKVVILTGHDTNLAGVASLLGIHWNLDGRRDDTPPGAEMAFELWQRGDTYSVRVRYSLQTLTQLRAAQPLTAANKPASELPEMFCKDATGQCSLAAFEQLVQQAVRPEFIR</sequence>
<dbReference type="Pfam" id="PF00328">
    <property type="entry name" value="His_Phos_2"/>
    <property type="match status" value="1"/>
</dbReference>
<dbReference type="PANTHER" id="PTHR11567">
    <property type="entry name" value="ACID PHOSPHATASE-RELATED"/>
    <property type="match status" value="1"/>
</dbReference>
<comment type="caution">
    <text evidence="4">The sequence shown here is derived from an EMBL/GenBank/DDBJ whole genome shotgun (WGS) entry which is preliminary data.</text>
</comment>
<name>A0A7W8E8J0_9BACT</name>
<dbReference type="GO" id="GO:0030288">
    <property type="term" value="C:outer membrane-bounded periplasmic space"/>
    <property type="evidence" value="ECO:0007669"/>
    <property type="project" value="TreeGrafter"/>
</dbReference>
<dbReference type="EC" id="3.1.3.26" evidence="4"/>
<dbReference type="GO" id="GO:0008707">
    <property type="term" value="F:inositol hexakisphosphate 4-phosphatase activity"/>
    <property type="evidence" value="ECO:0007669"/>
    <property type="project" value="UniProtKB-EC"/>
</dbReference>